<dbReference type="Proteomes" id="UP000887159">
    <property type="component" value="Unassembled WGS sequence"/>
</dbReference>
<dbReference type="AlphaFoldDB" id="A0A8X6S686"/>
<accession>A0A8X6S686</accession>
<organism evidence="1 2">
    <name type="scientific">Trichonephila clavipes</name>
    <name type="common">Golden silk orbweaver</name>
    <name type="synonym">Nephila clavipes</name>
    <dbReference type="NCBI Taxonomy" id="2585209"/>
    <lineage>
        <taxon>Eukaryota</taxon>
        <taxon>Metazoa</taxon>
        <taxon>Ecdysozoa</taxon>
        <taxon>Arthropoda</taxon>
        <taxon>Chelicerata</taxon>
        <taxon>Arachnida</taxon>
        <taxon>Araneae</taxon>
        <taxon>Araneomorphae</taxon>
        <taxon>Entelegynae</taxon>
        <taxon>Araneoidea</taxon>
        <taxon>Nephilidae</taxon>
        <taxon>Trichonephila</taxon>
    </lineage>
</organism>
<dbReference type="EMBL" id="BMAU01021254">
    <property type="protein sequence ID" value="GFY05548.1"/>
    <property type="molecule type" value="Genomic_DNA"/>
</dbReference>
<name>A0A8X6S686_TRICX</name>
<keyword evidence="2" id="KW-1185">Reference proteome</keyword>
<gene>
    <name evidence="1" type="ORF">TNCV_4370581</name>
</gene>
<reference evidence="1" key="1">
    <citation type="submission" date="2020-08" db="EMBL/GenBank/DDBJ databases">
        <title>Multicomponent nature underlies the extraordinary mechanical properties of spider dragline silk.</title>
        <authorList>
            <person name="Kono N."/>
            <person name="Nakamura H."/>
            <person name="Mori M."/>
            <person name="Yoshida Y."/>
            <person name="Ohtoshi R."/>
            <person name="Malay A.D."/>
            <person name="Moran D.A.P."/>
            <person name="Tomita M."/>
            <person name="Numata K."/>
            <person name="Arakawa K."/>
        </authorList>
    </citation>
    <scope>NUCLEOTIDE SEQUENCE</scope>
</reference>
<sequence length="72" mass="7982">MHSSPGVPNDSPRKGGCMLNLSRMTRRSGRPQTIRNAAVVDKVEYLVMEDRRLTVRETAEQVEISTGSPQAI</sequence>
<evidence type="ECO:0000313" key="2">
    <source>
        <dbReference type="Proteomes" id="UP000887159"/>
    </source>
</evidence>
<comment type="caution">
    <text evidence="1">The sequence shown here is derived from an EMBL/GenBank/DDBJ whole genome shotgun (WGS) entry which is preliminary data.</text>
</comment>
<protein>
    <submittedName>
        <fullName evidence="1">Uncharacterized protein</fullName>
    </submittedName>
</protein>
<evidence type="ECO:0000313" key="1">
    <source>
        <dbReference type="EMBL" id="GFY05548.1"/>
    </source>
</evidence>
<proteinExistence type="predicted"/>